<evidence type="ECO:0000313" key="9">
    <source>
        <dbReference type="Proteomes" id="UP000306102"/>
    </source>
</evidence>
<dbReference type="PANTHER" id="PTHR10853">
    <property type="entry name" value="PELOTA"/>
    <property type="match status" value="1"/>
</dbReference>
<evidence type="ECO:0000259" key="7">
    <source>
        <dbReference type="SMART" id="SM01194"/>
    </source>
</evidence>
<reference evidence="8 9" key="1">
    <citation type="journal article" date="2018" name="Proc. Natl. Acad. Sci. U.S.A.">
        <title>Draft genome sequence of Camellia sinensis var. sinensis provides insights into the evolution of the tea genome and tea quality.</title>
        <authorList>
            <person name="Wei C."/>
            <person name="Yang H."/>
            <person name="Wang S."/>
            <person name="Zhao J."/>
            <person name="Liu C."/>
            <person name="Gao L."/>
            <person name="Xia E."/>
            <person name="Lu Y."/>
            <person name="Tai Y."/>
            <person name="She G."/>
            <person name="Sun J."/>
            <person name="Cao H."/>
            <person name="Tong W."/>
            <person name="Gao Q."/>
            <person name="Li Y."/>
            <person name="Deng W."/>
            <person name="Jiang X."/>
            <person name="Wang W."/>
            <person name="Chen Q."/>
            <person name="Zhang S."/>
            <person name="Li H."/>
            <person name="Wu J."/>
            <person name="Wang P."/>
            <person name="Li P."/>
            <person name="Shi C."/>
            <person name="Zheng F."/>
            <person name="Jian J."/>
            <person name="Huang B."/>
            <person name="Shan D."/>
            <person name="Shi M."/>
            <person name="Fang C."/>
            <person name="Yue Y."/>
            <person name="Li F."/>
            <person name="Li D."/>
            <person name="Wei S."/>
            <person name="Han B."/>
            <person name="Jiang C."/>
            <person name="Yin Y."/>
            <person name="Xia T."/>
            <person name="Zhang Z."/>
            <person name="Bennetzen J.L."/>
            <person name="Zhao S."/>
            <person name="Wan X."/>
        </authorList>
    </citation>
    <scope>NUCLEOTIDE SEQUENCE [LARGE SCALE GENOMIC DNA]</scope>
    <source>
        <strain evidence="9">cv. Shuchazao</strain>
        <tissue evidence="8">Leaf</tissue>
    </source>
</reference>
<organism evidence="8 9">
    <name type="scientific">Camellia sinensis var. sinensis</name>
    <name type="common">China tea</name>
    <dbReference type="NCBI Taxonomy" id="542762"/>
    <lineage>
        <taxon>Eukaryota</taxon>
        <taxon>Viridiplantae</taxon>
        <taxon>Streptophyta</taxon>
        <taxon>Embryophyta</taxon>
        <taxon>Tracheophyta</taxon>
        <taxon>Spermatophyta</taxon>
        <taxon>Magnoliopsida</taxon>
        <taxon>eudicotyledons</taxon>
        <taxon>Gunneridae</taxon>
        <taxon>Pentapetalae</taxon>
        <taxon>asterids</taxon>
        <taxon>Ericales</taxon>
        <taxon>Theaceae</taxon>
        <taxon>Camellia</taxon>
    </lineage>
</organism>
<dbReference type="InterPro" id="IPR042226">
    <property type="entry name" value="eFR1_2_sf"/>
</dbReference>
<name>A0A4S4EEB4_CAMSN</name>
<gene>
    <name evidence="8" type="ORF">TEA_015640</name>
</gene>
<dbReference type="InterPro" id="IPR038069">
    <property type="entry name" value="Pelota/DOM34_N"/>
</dbReference>
<dbReference type="GO" id="GO:0046872">
    <property type="term" value="F:metal ion binding"/>
    <property type="evidence" value="ECO:0007669"/>
    <property type="project" value="UniProtKB-KW"/>
</dbReference>
<dbReference type="SUPFAM" id="SSF159065">
    <property type="entry name" value="Dom34/Pelota N-terminal domain-like"/>
    <property type="match status" value="1"/>
</dbReference>
<comment type="caution">
    <text evidence="8">The sequence shown here is derived from an EMBL/GenBank/DDBJ whole genome shotgun (WGS) entry which is preliminary data.</text>
</comment>
<sequence>MKLLEKQIFPDKSGMVKIFLEQPDDLWLVYNLIAVGDVITSQTSRKVNSKNQSRVNINLEIKVTAIDYSKGSSVLRVRGKNRVVNEHINAGSFHTLELEKNKEFTLEKKVWDTKAMETMEDGHDGVVGYDLGVVLMEEGLAHVFLVGNNSVSKHCAKIEERLDPKTGLNKFFESVLHAFMKHIDWNMVRCVVIGSPGKIKAEFHQYILSEAQRSSKLKSIENKKSCILLVNTNSGKENCLNEVLHNITVTNFIRDTKASVEIKAMKEFTDLLSSNSDRACYGLKSVEAAQELSAIKTLMITDELFKNAEIAMRKKYTGLIKSVKEAGGKALVLSSMHVSGEELAKLTGIVAVLRFPMPELDM</sequence>
<dbReference type="Gene3D" id="3.30.1330.30">
    <property type="match status" value="1"/>
</dbReference>
<dbReference type="Proteomes" id="UP000306102">
    <property type="component" value="Unassembled WGS sequence"/>
</dbReference>
<dbReference type="Gene3D" id="3.30.420.60">
    <property type="entry name" value="eRF1 domain 2"/>
    <property type="match status" value="1"/>
</dbReference>
<keyword evidence="9" id="KW-1185">Reference proteome</keyword>
<dbReference type="GO" id="GO:0070651">
    <property type="term" value="P:nonfunctional rRNA decay"/>
    <property type="evidence" value="ECO:0007669"/>
    <property type="project" value="TreeGrafter"/>
</dbReference>
<dbReference type="GO" id="GO:0070481">
    <property type="term" value="P:nuclear-transcribed mRNA catabolic process, non-stop decay"/>
    <property type="evidence" value="ECO:0007669"/>
    <property type="project" value="InterPro"/>
</dbReference>
<dbReference type="Pfam" id="PF26356">
    <property type="entry name" value="Pelota_N"/>
    <property type="match status" value="1"/>
</dbReference>
<dbReference type="EMBL" id="SDRB02005126">
    <property type="protein sequence ID" value="THG14709.1"/>
    <property type="molecule type" value="Genomic_DNA"/>
</dbReference>
<keyword evidence="4 6" id="KW-0963">Cytoplasm</keyword>
<dbReference type="AlphaFoldDB" id="A0A4S4EEB4"/>
<dbReference type="GO" id="GO:0005737">
    <property type="term" value="C:cytoplasm"/>
    <property type="evidence" value="ECO:0007669"/>
    <property type="project" value="UniProtKB-SubCell"/>
</dbReference>
<comment type="subcellular location">
    <subcellularLocation>
        <location evidence="2 6">Cytoplasm</location>
    </subcellularLocation>
</comment>
<evidence type="ECO:0000256" key="6">
    <source>
        <dbReference type="RuleBase" id="RU362019"/>
    </source>
</evidence>
<dbReference type="InterPro" id="IPR005141">
    <property type="entry name" value="eRF1_2"/>
</dbReference>
<dbReference type="SUPFAM" id="SSF53137">
    <property type="entry name" value="Translational machinery components"/>
    <property type="match status" value="1"/>
</dbReference>
<dbReference type="STRING" id="542762.A0A4S4EEB4"/>
<evidence type="ECO:0000256" key="5">
    <source>
        <dbReference type="ARBA" id="ARBA00022723"/>
    </source>
</evidence>
<evidence type="ECO:0000256" key="2">
    <source>
        <dbReference type="ARBA" id="ARBA00004496"/>
    </source>
</evidence>
<keyword evidence="5 6" id="KW-0479">Metal-binding</keyword>
<dbReference type="Pfam" id="PF03464">
    <property type="entry name" value="eRF1_2"/>
    <property type="match status" value="1"/>
</dbReference>
<dbReference type="SUPFAM" id="SSF55315">
    <property type="entry name" value="L30e-like"/>
    <property type="match status" value="1"/>
</dbReference>
<dbReference type="InterPro" id="IPR005142">
    <property type="entry name" value="eRF1_3"/>
</dbReference>
<dbReference type="GO" id="GO:0070966">
    <property type="term" value="P:nuclear-transcribed mRNA catabolic process, no-go decay"/>
    <property type="evidence" value="ECO:0007669"/>
    <property type="project" value="InterPro"/>
</dbReference>
<dbReference type="FunFam" id="3.30.1330.30:FF:000008">
    <property type="entry name" value="Protein pelota homolog"/>
    <property type="match status" value="1"/>
</dbReference>
<protein>
    <recommendedName>
        <fullName evidence="6">Protein pelota homolog</fullName>
    </recommendedName>
</protein>
<dbReference type="GO" id="GO:0032790">
    <property type="term" value="P:ribosome disassembly"/>
    <property type="evidence" value="ECO:0007669"/>
    <property type="project" value="TreeGrafter"/>
</dbReference>
<evidence type="ECO:0000313" key="8">
    <source>
        <dbReference type="EMBL" id="THG14709.1"/>
    </source>
</evidence>
<dbReference type="SMART" id="SM01194">
    <property type="entry name" value="eRF1_1"/>
    <property type="match status" value="1"/>
</dbReference>
<proteinExistence type="inferred from homology"/>
<dbReference type="FunFam" id="2.30.30.870:FF:000002">
    <property type="entry name" value="Protein pelota homolog"/>
    <property type="match status" value="1"/>
</dbReference>
<evidence type="ECO:0000256" key="4">
    <source>
        <dbReference type="ARBA" id="ARBA00022490"/>
    </source>
</evidence>
<dbReference type="NCBIfam" id="TIGR00111">
    <property type="entry name" value="pelota"/>
    <property type="match status" value="1"/>
</dbReference>
<dbReference type="InterPro" id="IPR005140">
    <property type="entry name" value="eRF1_Pelota-like_N"/>
</dbReference>
<dbReference type="InterPro" id="IPR004405">
    <property type="entry name" value="TF_pelota"/>
</dbReference>
<comment type="similarity">
    <text evidence="3 6">Belongs to the eukaryotic release factor 1 family. Pelota subfamily.</text>
</comment>
<dbReference type="GO" id="GO:0071025">
    <property type="term" value="P:RNA surveillance"/>
    <property type="evidence" value="ECO:0007669"/>
    <property type="project" value="InterPro"/>
</dbReference>
<dbReference type="Gene3D" id="2.30.30.870">
    <property type="entry name" value="Pelota, domain A"/>
    <property type="match status" value="1"/>
</dbReference>
<comment type="cofactor">
    <cofactor evidence="1 6">
        <name>a divalent metal cation</name>
        <dbReference type="ChEBI" id="CHEBI:60240"/>
    </cofactor>
</comment>
<accession>A0A4S4EEB4</accession>
<dbReference type="InterPro" id="IPR058547">
    <property type="entry name" value="Pelota_N"/>
</dbReference>
<dbReference type="PANTHER" id="PTHR10853:SF3">
    <property type="entry name" value="EUKARYOTIC RELEASE FACTOR 1 (ERF1) FAMILY PROTEIN"/>
    <property type="match status" value="1"/>
</dbReference>
<comment type="function">
    <text evidence="6">Component of the Pelota-HBS1L complex, a complex that recognizes stalled ribosomes and triggers the No-Go Decay (NGD) pathway. In the Pelota-HBS1L complex, pelo recognizes ribosomes stalled at the 3' end of an mRNA and engages stalled ribosomes by destabilizing mRNA in the mRNA channel.</text>
</comment>
<feature type="domain" description="eRF1/Pelota-like N-terminal" evidence="7">
    <location>
        <begin position="1"/>
        <end position="124"/>
    </location>
</feature>
<dbReference type="InterPro" id="IPR029064">
    <property type="entry name" value="Ribosomal_eL30-like_sf"/>
</dbReference>
<evidence type="ECO:0000256" key="1">
    <source>
        <dbReference type="ARBA" id="ARBA00001968"/>
    </source>
</evidence>
<evidence type="ECO:0000256" key="3">
    <source>
        <dbReference type="ARBA" id="ARBA00009504"/>
    </source>
</evidence>
<dbReference type="Pfam" id="PF03465">
    <property type="entry name" value="eRF1_3"/>
    <property type="match status" value="1"/>
</dbReference>